<gene>
    <name evidence="1" type="ORF">M1B79_08020</name>
</gene>
<dbReference type="EMBL" id="JAMZED010000015">
    <property type="protein sequence ID" value="MCR6504629.1"/>
    <property type="molecule type" value="Genomic_DNA"/>
</dbReference>
<dbReference type="CDD" id="cd01029">
    <property type="entry name" value="TOPRIM_primases"/>
    <property type="match status" value="1"/>
</dbReference>
<comment type="caution">
    <text evidence="1">The sequence shown here is derived from an EMBL/GenBank/DDBJ whole genome shotgun (WGS) entry which is preliminary data.</text>
</comment>
<dbReference type="Gene3D" id="3.90.580.10">
    <property type="entry name" value="Zinc finger, CHC2-type domain"/>
    <property type="match status" value="1"/>
</dbReference>
<protein>
    <submittedName>
        <fullName evidence="1">Toprim domain-containing protein</fullName>
    </submittedName>
</protein>
<dbReference type="GO" id="GO:0003677">
    <property type="term" value="F:DNA binding"/>
    <property type="evidence" value="ECO:0007669"/>
    <property type="project" value="InterPro"/>
</dbReference>
<sequence>MIKEIKSIPLATFLSQLGHEPTVRKETRLWYKSPLRQEHTPSFKVETTLNCWYDFGLGRGGNIIDLAAEMYQSTDLRYLMRCIADSCPVPSVQTVASSYPQRHSAPSMERFEVVPLEHRALVAYLQERGIPAHIAKAKCKEAHYCVNGRFYFAVSFENVSGGWELRNRYFKGCRGRKDISYLPWARDGPSTECAMFEGFIDYLSALTLGIISGADAVILNLVVNVNKAVPYLKGYAAINCYLDNDVAGQTALTELTAMYGSTVIDRSILYSEFNDLNEYLTNQSFTKNTLSNENK</sequence>
<dbReference type="SUPFAM" id="SSF57783">
    <property type="entry name" value="Zinc beta-ribbon"/>
    <property type="match status" value="1"/>
</dbReference>
<dbReference type="GO" id="GO:0006260">
    <property type="term" value="P:DNA replication"/>
    <property type="evidence" value="ECO:0007669"/>
    <property type="project" value="InterPro"/>
</dbReference>
<reference evidence="1" key="2">
    <citation type="submission" date="2022-04" db="EMBL/GenBank/DDBJ databases">
        <authorList>
            <person name="Fokt H."/>
            <person name="Baines J."/>
        </authorList>
    </citation>
    <scope>NUCLEOTIDE SEQUENCE</scope>
    <source>
        <strain evidence="1">KH365_2</strain>
    </source>
</reference>
<dbReference type="InterPro" id="IPR034154">
    <property type="entry name" value="TOPRIM_DnaG/twinkle"/>
</dbReference>
<organism evidence="1 2">
    <name type="scientific">Bacteroides muris</name>
    <name type="common">ex Fokt et al. 2023</name>
    <dbReference type="NCBI Taxonomy" id="2937417"/>
    <lineage>
        <taxon>Bacteria</taxon>
        <taxon>Pseudomonadati</taxon>
        <taxon>Bacteroidota</taxon>
        <taxon>Bacteroidia</taxon>
        <taxon>Bacteroidales</taxon>
        <taxon>Bacteroidaceae</taxon>
        <taxon>Bacteroides</taxon>
    </lineage>
</organism>
<dbReference type="Pfam" id="PF13155">
    <property type="entry name" value="Toprim_2"/>
    <property type="match status" value="1"/>
</dbReference>
<evidence type="ECO:0000313" key="1">
    <source>
        <dbReference type="EMBL" id="MCR6504629.1"/>
    </source>
</evidence>
<accession>A0A9X2SS62</accession>
<dbReference type="Proteomes" id="UP001143192">
    <property type="component" value="Unassembled WGS sequence"/>
</dbReference>
<reference evidence="1" key="1">
    <citation type="journal article" date="2022" name="Arch. Microbiol.">
        <title>Bacteroides muris sp. nov. isolated from the cecum of wild-derived house mice.</title>
        <authorList>
            <person name="Fokt H."/>
            <person name="Unni R."/>
            <person name="Repnik U."/>
            <person name="Schmitz R.A."/>
            <person name="Bramkamp M."/>
            <person name="Baines J.F."/>
            <person name="Unterweger D."/>
        </authorList>
    </citation>
    <scope>NUCLEOTIDE SEQUENCE</scope>
    <source>
        <strain evidence="1">KH365_2</strain>
    </source>
</reference>
<keyword evidence="2" id="KW-1185">Reference proteome</keyword>
<dbReference type="AlphaFoldDB" id="A0A9X2SS62"/>
<dbReference type="GO" id="GO:0008270">
    <property type="term" value="F:zinc ion binding"/>
    <property type="evidence" value="ECO:0007669"/>
    <property type="project" value="InterPro"/>
</dbReference>
<proteinExistence type="predicted"/>
<dbReference type="Gene3D" id="3.40.1360.10">
    <property type="match status" value="1"/>
</dbReference>
<name>A0A9X2SS62_9BACE</name>
<dbReference type="InterPro" id="IPR036977">
    <property type="entry name" value="DNA_primase_Znf_CHC2"/>
</dbReference>
<evidence type="ECO:0000313" key="2">
    <source>
        <dbReference type="Proteomes" id="UP001143192"/>
    </source>
</evidence>
<dbReference type="RefSeq" id="WP_257931385.1">
    <property type="nucleotide sequence ID" value="NZ_JAMZED010000015.1"/>
</dbReference>
<dbReference type="SUPFAM" id="SSF56731">
    <property type="entry name" value="DNA primase core"/>
    <property type="match status" value="1"/>
</dbReference>